<gene>
    <name evidence="1" type="ORF">HDF23_002871</name>
</gene>
<evidence type="ECO:0000313" key="1">
    <source>
        <dbReference type="EMBL" id="MBB6110115.1"/>
    </source>
</evidence>
<dbReference type="EMBL" id="JACHCB010000006">
    <property type="protein sequence ID" value="MBB6110115.1"/>
    <property type="molecule type" value="Genomic_DNA"/>
</dbReference>
<reference evidence="1 2" key="1">
    <citation type="submission" date="2020-08" db="EMBL/GenBank/DDBJ databases">
        <title>Genomic Encyclopedia of Type Strains, Phase IV (KMG-V): Genome sequencing to study the core and pangenomes of soil and plant-associated prokaryotes.</title>
        <authorList>
            <person name="Whitman W."/>
        </authorList>
    </citation>
    <scope>NUCLEOTIDE SEQUENCE [LARGE SCALE GENOMIC DNA]</scope>
    <source>
        <strain evidence="1 2">ANJLi2</strain>
    </source>
</reference>
<dbReference type="Proteomes" id="UP000541583">
    <property type="component" value="Unassembled WGS sequence"/>
</dbReference>
<protein>
    <submittedName>
        <fullName evidence="1">Uncharacterized protein</fullName>
    </submittedName>
</protein>
<keyword evidence="2" id="KW-1185">Reference proteome</keyword>
<comment type="caution">
    <text evidence="1">The sequence shown here is derived from an EMBL/GenBank/DDBJ whole genome shotgun (WGS) entry which is preliminary data.</text>
</comment>
<proteinExistence type="predicted"/>
<name>A0ABR6PM88_9SPHI</name>
<organism evidence="1 2">
    <name type="scientific">Mucilaginibacter lappiensis</name>
    <dbReference type="NCBI Taxonomy" id="354630"/>
    <lineage>
        <taxon>Bacteria</taxon>
        <taxon>Pseudomonadati</taxon>
        <taxon>Bacteroidota</taxon>
        <taxon>Sphingobacteriia</taxon>
        <taxon>Sphingobacteriales</taxon>
        <taxon>Sphingobacteriaceae</taxon>
        <taxon>Mucilaginibacter</taxon>
    </lineage>
</organism>
<evidence type="ECO:0000313" key="2">
    <source>
        <dbReference type="Proteomes" id="UP000541583"/>
    </source>
</evidence>
<sequence>MKKRQEIRVKNQEKAKNGDLKMCESHFNEIKAIN</sequence>
<accession>A0ABR6PM88</accession>